<gene>
    <name evidence="1" type="ORF">ACFOD4_13845</name>
</gene>
<name>A0ABV7G642_9PROT</name>
<keyword evidence="2" id="KW-1185">Reference proteome</keyword>
<organism evidence="1 2">
    <name type="scientific">Teichococcus globiformis</name>
    <dbReference type="NCBI Taxonomy" id="2307229"/>
    <lineage>
        <taxon>Bacteria</taxon>
        <taxon>Pseudomonadati</taxon>
        <taxon>Pseudomonadota</taxon>
        <taxon>Alphaproteobacteria</taxon>
        <taxon>Acetobacterales</taxon>
        <taxon>Roseomonadaceae</taxon>
        <taxon>Roseomonas</taxon>
    </lineage>
</organism>
<dbReference type="Proteomes" id="UP001595593">
    <property type="component" value="Unassembled WGS sequence"/>
</dbReference>
<sequence length="119" mass="12573">MTVAMAPFLSEADEQDFVPLALGDADLAAYASMGFALGCGTEGCAEAFMLATPMARELAVQLWRGAVFAAELPEAEVAARMQRQWQAEQALEAMRALIGLAPERMPHAALAAAGLRYAA</sequence>
<accession>A0ABV7G642</accession>
<dbReference type="EMBL" id="JBHRTN010000014">
    <property type="protein sequence ID" value="MFC3126146.1"/>
    <property type="molecule type" value="Genomic_DNA"/>
</dbReference>
<evidence type="ECO:0000313" key="2">
    <source>
        <dbReference type="Proteomes" id="UP001595593"/>
    </source>
</evidence>
<dbReference type="RefSeq" id="WP_379597301.1">
    <property type="nucleotide sequence ID" value="NZ_JBHRTN010000014.1"/>
</dbReference>
<comment type="caution">
    <text evidence="1">The sequence shown here is derived from an EMBL/GenBank/DDBJ whole genome shotgun (WGS) entry which is preliminary data.</text>
</comment>
<evidence type="ECO:0000313" key="1">
    <source>
        <dbReference type="EMBL" id="MFC3126146.1"/>
    </source>
</evidence>
<protein>
    <submittedName>
        <fullName evidence="1">Polysaccharide deacetylase</fullName>
    </submittedName>
</protein>
<proteinExistence type="predicted"/>
<reference evidence="2" key="1">
    <citation type="journal article" date="2019" name="Int. J. Syst. Evol. Microbiol.">
        <title>The Global Catalogue of Microorganisms (GCM) 10K type strain sequencing project: providing services to taxonomists for standard genome sequencing and annotation.</title>
        <authorList>
            <consortium name="The Broad Institute Genomics Platform"/>
            <consortium name="The Broad Institute Genome Sequencing Center for Infectious Disease"/>
            <person name="Wu L."/>
            <person name="Ma J."/>
        </authorList>
    </citation>
    <scope>NUCLEOTIDE SEQUENCE [LARGE SCALE GENOMIC DNA]</scope>
    <source>
        <strain evidence="2">KCTC 52094</strain>
    </source>
</reference>